<dbReference type="InterPro" id="IPR014922">
    <property type="entry name" value="YdhG-like"/>
</dbReference>
<feature type="domain" description="YdhG-like" evidence="1">
    <location>
        <begin position="20"/>
        <end position="110"/>
    </location>
</feature>
<dbReference type="SUPFAM" id="SSF159888">
    <property type="entry name" value="YdhG-like"/>
    <property type="match status" value="1"/>
</dbReference>
<dbReference type="Pfam" id="PF13376">
    <property type="entry name" value="OmdA"/>
    <property type="match status" value="1"/>
</dbReference>
<organism evidence="2 3">
    <name type="scientific">Paucibacter sediminis</name>
    <dbReference type="NCBI Taxonomy" id="3019553"/>
    <lineage>
        <taxon>Bacteria</taxon>
        <taxon>Pseudomonadati</taxon>
        <taxon>Pseudomonadota</taxon>
        <taxon>Betaproteobacteria</taxon>
        <taxon>Burkholderiales</taxon>
        <taxon>Sphaerotilaceae</taxon>
        <taxon>Roseateles</taxon>
    </lineage>
</organism>
<sequence length="201" mass="22066">MPHTDPRIDAYIERAAAFAQPLLADWRALVHQGCPEVEETIKWGMPHFVHRGKILANMAAFKAHCSFGFWHGEAVAQQGKSGEAMGQLGRVTGAQDLPPRTELAAMVARARALIEGGVKPARAARPAAKKPAPELPAELAAALAGDAGARAFFSTLAPSHQREYVDWIGEAKRPETRARRLAQTLQWLAEGKRRNWKYENC</sequence>
<keyword evidence="3" id="KW-1185">Reference proteome</keyword>
<gene>
    <name evidence="2" type="ORF">PFX98_03895</name>
</gene>
<evidence type="ECO:0000259" key="1">
    <source>
        <dbReference type="Pfam" id="PF08818"/>
    </source>
</evidence>
<evidence type="ECO:0000313" key="2">
    <source>
        <dbReference type="EMBL" id="WIT12767.1"/>
    </source>
</evidence>
<protein>
    <submittedName>
        <fullName evidence="2">YdeI/OmpD-associated family protein</fullName>
    </submittedName>
</protein>
<name>A0AA95NGV4_9BURK</name>
<accession>A0AA95NGV4</accession>
<reference evidence="2" key="1">
    <citation type="submission" date="2023-01" db="EMBL/GenBank/DDBJ databases">
        <title>Whole genome sequence of Paucibacter sp. S2-9 isolated from pond sediment.</title>
        <authorList>
            <person name="Jung J.Y."/>
        </authorList>
    </citation>
    <scope>NUCLEOTIDE SEQUENCE</scope>
    <source>
        <strain evidence="2">S2-9</strain>
    </source>
</reference>
<dbReference type="RefSeq" id="WP_285233868.1">
    <property type="nucleotide sequence ID" value="NZ_CP116346.1"/>
</dbReference>
<dbReference type="Proteomes" id="UP001177769">
    <property type="component" value="Chromosome"/>
</dbReference>
<dbReference type="AlphaFoldDB" id="A0AA95NGV4"/>
<dbReference type="EMBL" id="CP116346">
    <property type="protein sequence ID" value="WIT12767.1"/>
    <property type="molecule type" value="Genomic_DNA"/>
</dbReference>
<dbReference type="Gene3D" id="3.90.1150.200">
    <property type="match status" value="1"/>
</dbReference>
<dbReference type="KEGG" id="pais:PFX98_03895"/>
<evidence type="ECO:0000313" key="3">
    <source>
        <dbReference type="Proteomes" id="UP001177769"/>
    </source>
</evidence>
<dbReference type="Pfam" id="PF08818">
    <property type="entry name" value="DUF1801"/>
    <property type="match status" value="1"/>
</dbReference>
<proteinExistence type="predicted"/>